<accession>A0A381YUZ2</accession>
<gene>
    <name evidence="2" type="ORF">METZ01_LOCUS133247</name>
</gene>
<keyword evidence="1" id="KW-0812">Transmembrane</keyword>
<feature type="transmembrane region" description="Helical" evidence="1">
    <location>
        <begin position="225"/>
        <end position="244"/>
    </location>
</feature>
<dbReference type="GO" id="GO:0005548">
    <property type="term" value="F:phospholipid transporter activity"/>
    <property type="evidence" value="ECO:0007669"/>
    <property type="project" value="TreeGrafter"/>
</dbReference>
<dbReference type="PANTHER" id="PTHR30188">
    <property type="entry name" value="ABC TRANSPORTER PERMEASE PROTEIN-RELATED"/>
    <property type="match status" value="1"/>
</dbReference>
<feature type="transmembrane region" description="Helical" evidence="1">
    <location>
        <begin position="83"/>
        <end position="104"/>
    </location>
</feature>
<proteinExistence type="predicted"/>
<organism evidence="2">
    <name type="scientific">marine metagenome</name>
    <dbReference type="NCBI Taxonomy" id="408172"/>
    <lineage>
        <taxon>unclassified sequences</taxon>
        <taxon>metagenomes</taxon>
        <taxon>ecological metagenomes</taxon>
    </lineage>
</organism>
<keyword evidence="1" id="KW-0472">Membrane</keyword>
<keyword evidence="1" id="KW-1133">Transmembrane helix</keyword>
<dbReference type="Pfam" id="PF02405">
    <property type="entry name" value="MlaE"/>
    <property type="match status" value="1"/>
</dbReference>
<evidence type="ECO:0008006" key="3">
    <source>
        <dbReference type="Google" id="ProtNLM"/>
    </source>
</evidence>
<feature type="transmembrane region" description="Helical" evidence="1">
    <location>
        <begin position="140"/>
        <end position="166"/>
    </location>
</feature>
<feature type="transmembrane region" description="Helical" evidence="1">
    <location>
        <begin position="43"/>
        <end position="63"/>
    </location>
</feature>
<sequence>MIFFHNIGLYFTMLKKMFDKPTKWSVMRQLIIKDTEDTVVNSLGIISFVSFFIGGVITIQMALNMTGSLYPKYLIGFATREIIILEFAPTIISIIMAGKVGSFITSSIGSMRVTEQIDALEVMGVNSINYLVFPKVIAMLLYPFLISVAMFLGMLGGMAACIYGGYSTVDNFITGIQTEFIPFHMTYAFIKTFVFGLIIATVPSFHGYYMKGGALEVGKASTTSFIWTCVCIIILNYILTQILLG</sequence>
<evidence type="ECO:0000256" key="1">
    <source>
        <dbReference type="SAM" id="Phobius"/>
    </source>
</evidence>
<reference evidence="2" key="1">
    <citation type="submission" date="2018-05" db="EMBL/GenBank/DDBJ databases">
        <authorList>
            <person name="Lanie J.A."/>
            <person name="Ng W.-L."/>
            <person name="Kazmierczak K.M."/>
            <person name="Andrzejewski T.M."/>
            <person name="Davidsen T.M."/>
            <person name="Wayne K.J."/>
            <person name="Tettelin H."/>
            <person name="Glass J.I."/>
            <person name="Rusch D."/>
            <person name="Podicherti R."/>
            <person name="Tsui H.-C.T."/>
            <person name="Winkler M.E."/>
        </authorList>
    </citation>
    <scope>NUCLEOTIDE SEQUENCE</scope>
</reference>
<feature type="transmembrane region" description="Helical" evidence="1">
    <location>
        <begin position="187"/>
        <end position="205"/>
    </location>
</feature>
<dbReference type="EMBL" id="UINC01019033">
    <property type="protein sequence ID" value="SVA80393.1"/>
    <property type="molecule type" value="Genomic_DNA"/>
</dbReference>
<dbReference type="GO" id="GO:0043190">
    <property type="term" value="C:ATP-binding cassette (ABC) transporter complex"/>
    <property type="evidence" value="ECO:0007669"/>
    <property type="project" value="InterPro"/>
</dbReference>
<dbReference type="AlphaFoldDB" id="A0A381YUZ2"/>
<protein>
    <recommendedName>
        <fullName evidence="3">ABC transporter permease</fullName>
    </recommendedName>
</protein>
<dbReference type="PANTHER" id="PTHR30188:SF4">
    <property type="entry name" value="PROTEIN TRIGALACTOSYLDIACYLGLYCEROL 1, CHLOROPLASTIC"/>
    <property type="match status" value="1"/>
</dbReference>
<evidence type="ECO:0000313" key="2">
    <source>
        <dbReference type="EMBL" id="SVA80393.1"/>
    </source>
</evidence>
<dbReference type="InterPro" id="IPR030802">
    <property type="entry name" value="Permease_MalE"/>
</dbReference>
<name>A0A381YUZ2_9ZZZZ</name>